<dbReference type="OrthoDB" id="29657at2759"/>
<evidence type="ECO:0000256" key="1">
    <source>
        <dbReference type="ARBA" id="ARBA00004141"/>
    </source>
</evidence>
<feature type="region of interest" description="Disordered" evidence="7">
    <location>
        <begin position="960"/>
        <end position="989"/>
    </location>
</feature>
<feature type="transmembrane region" description="Helical" evidence="8">
    <location>
        <begin position="818"/>
        <end position="840"/>
    </location>
</feature>
<keyword evidence="6" id="KW-0175">Coiled coil</keyword>
<feature type="transmembrane region" description="Helical" evidence="8">
    <location>
        <begin position="715"/>
        <end position="738"/>
    </location>
</feature>
<dbReference type="InterPro" id="IPR053937">
    <property type="entry name" value="GOST_TM"/>
</dbReference>
<dbReference type="GO" id="GO:0016020">
    <property type="term" value="C:membrane"/>
    <property type="evidence" value="ECO:0007669"/>
    <property type="project" value="UniProtKB-SubCell"/>
</dbReference>
<evidence type="ECO:0000256" key="7">
    <source>
        <dbReference type="SAM" id="MobiDB-lite"/>
    </source>
</evidence>
<feature type="transmembrane region" description="Helical" evidence="8">
    <location>
        <begin position="868"/>
        <end position="888"/>
    </location>
</feature>
<feature type="transmembrane region" description="Helical" evidence="8">
    <location>
        <begin position="682"/>
        <end position="703"/>
    </location>
</feature>
<organism evidence="10 11">
    <name type="scientific">Daphnia galeata</name>
    <dbReference type="NCBI Taxonomy" id="27404"/>
    <lineage>
        <taxon>Eukaryota</taxon>
        <taxon>Metazoa</taxon>
        <taxon>Ecdysozoa</taxon>
        <taxon>Arthropoda</taxon>
        <taxon>Crustacea</taxon>
        <taxon>Branchiopoda</taxon>
        <taxon>Diplostraca</taxon>
        <taxon>Cladocera</taxon>
        <taxon>Anomopoda</taxon>
        <taxon>Daphniidae</taxon>
        <taxon>Daphnia</taxon>
    </lineage>
</organism>
<feature type="coiled-coil region" evidence="6">
    <location>
        <begin position="257"/>
        <end position="284"/>
    </location>
</feature>
<keyword evidence="11" id="KW-1185">Reference proteome</keyword>
<feature type="transmembrane region" description="Helical" evidence="8">
    <location>
        <begin position="788"/>
        <end position="806"/>
    </location>
</feature>
<proteinExistence type="predicted"/>
<evidence type="ECO:0000256" key="4">
    <source>
        <dbReference type="ARBA" id="ARBA00022989"/>
    </source>
</evidence>
<evidence type="ECO:0000313" key="11">
    <source>
        <dbReference type="Proteomes" id="UP000789390"/>
    </source>
</evidence>
<gene>
    <name evidence="10" type="ORF">DGAL_LOCUS7529</name>
</gene>
<dbReference type="AlphaFoldDB" id="A0A8J2W486"/>
<feature type="transmembrane region" description="Helical" evidence="8">
    <location>
        <begin position="750"/>
        <end position="776"/>
    </location>
</feature>
<keyword evidence="3" id="KW-0732">Signal</keyword>
<dbReference type="Proteomes" id="UP000789390">
    <property type="component" value="Unassembled WGS sequence"/>
</dbReference>
<comment type="subcellular location">
    <subcellularLocation>
        <location evidence="1">Membrane</location>
        <topology evidence="1">Multi-pass membrane protein</topology>
    </subcellularLocation>
</comment>
<dbReference type="InterPro" id="IPR009637">
    <property type="entry name" value="GPR107/GPR108-like"/>
</dbReference>
<evidence type="ECO:0000256" key="5">
    <source>
        <dbReference type="ARBA" id="ARBA00023136"/>
    </source>
</evidence>
<keyword evidence="5 8" id="KW-0472">Membrane</keyword>
<dbReference type="PANTHER" id="PTHR21229:SF2">
    <property type="entry name" value="RE59932P"/>
    <property type="match status" value="1"/>
</dbReference>
<dbReference type="PANTHER" id="PTHR21229">
    <property type="entry name" value="LUNG SEVEN TRANSMEMBRANE RECEPTOR"/>
    <property type="match status" value="1"/>
</dbReference>
<evidence type="ECO:0000256" key="8">
    <source>
        <dbReference type="SAM" id="Phobius"/>
    </source>
</evidence>
<evidence type="ECO:0000256" key="2">
    <source>
        <dbReference type="ARBA" id="ARBA00022692"/>
    </source>
</evidence>
<keyword evidence="4 8" id="KW-1133">Transmembrane helix</keyword>
<evidence type="ECO:0000259" key="9">
    <source>
        <dbReference type="Pfam" id="PF06814"/>
    </source>
</evidence>
<evidence type="ECO:0000313" key="10">
    <source>
        <dbReference type="EMBL" id="CAH0104620.1"/>
    </source>
</evidence>
<keyword evidence="2 8" id="KW-0812">Transmembrane</keyword>
<evidence type="ECO:0000256" key="3">
    <source>
        <dbReference type="ARBA" id="ARBA00022729"/>
    </source>
</evidence>
<sequence>MSTPVVEREDSARQVKVSEFSNYFDIQSGGINMVWPTGISNQPPNQQTFSYSVAAPITRQNSQQQVQVHQFINSRQGQPLNYNSSSHNYFAMYAGSPNYVMTDLRRIQGMETTIEYLRELLSKEFTNNIKEKTMMEEMKKELEASNEKNKLLQEQLQATQISIKETQTGIREMDIVHQEVEDAQKALSANQKELLNAQNELVIAQNSLSELKTIKTILESKVAELSKENEQLRPITNLSSESEKVGWCENSMSAEIHIHEENDLTALKAQYKLLKDELIATTEKKQIISSQFKELGKKYLYMIEYSGEQTYNDYLDKHMEFIGKLESLNISASKTQGSKIKQMLACLKEQVKLLDEFRENFRVTIELLMCRIDQEFALVSDLSIRAQKPSFEIPLEDFDLLFQVIEGIGSVDLDCEQKDPWKTNTTMYLRKNFLLFLVIIAISFKTSLGRKHHLDLKDETRKSIPVSMFGFLRGGILNVTVSNLAISKYAQETSELGFSLDRTLSDAANPYLDSKRDICSSRLQINEEIDHTAVARFEFDFKEKLLKVQCSSRFNSIGNIITVDDPRNKRNSVAEKLSDSSLFSRNARTKRNILNESLDVAEASNVSVTCNTLKIPLSSSDGNSFSTNFTVNIRHSEEEGMYNLYFHRCFKNEEEIPINLTIEVTETNGDNYLSAGEMPLPMLYFIMSTVFLASGCFWVGVLCKSKREDVYKIHYLMALLVFLKSLSLAFHGINFHFIQTEGFHIETWAVLYYITHLLKGAVLFITIVLIGTGWAFFKHILSGKDKKIFMIVVPLQVLANVAYIITEESEAGQAAHMTWNEVFILVDLLCCGAILFPVVWSIRHLQEASQTDGKAAASLRKLQLFRHFYILVVCYVYFTRIIVYLLRITVPFRYEWLDEFFFELATYIFFVMTASKFRPAVNNPYLLLTRDDDDDEIVELDRVVTQTGLTETVVQVGRHKNSAKHHAVNNGTHEENESLVSAEGSHELD</sequence>
<feature type="domain" description="GOST seven transmembrane" evidence="9">
    <location>
        <begin position="679"/>
        <end position="924"/>
    </location>
</feature>
<comment type="caution">
    <text evidence="10">The sequence shown here is derived from an EMBL/GenBank/DDBJ whole genome shotgun (WGS) entry which is preliminary data.</text>
</comment>
<dbReference type="GO" id="GO:0005794">
    <property type="term" value="C:Golgi apparatus"/>
    <property type="evidence" value="ECO:0007669"/>
    <property type="project" value="TreeGrafter"/>
</dbReference>
<dbReference type="Pfam" id="PF06814">
    <property type="entry name" value="GOST_TM"/>
    <property type="match status" value="1"/>
</dbReference>
<feature type="coiled-coil region" evidence="6">
    <location>
        <begin position="128"/>
        <end position="228"/>
    </location>
</feature>
<name>A0A8J2W486_9CRUS</name>
<evidence type="ECO:0000256" key="6">
    <source>
        <dbReference type="SAM" id="Coils"/>
    </source>
</evidence>
<reference evidence="10" key="1">
    <citation type="submission" date="2021-11" db="EMBL/GenBank/DDBJ databases">
        <authorList>
            <person name="Schell T."/>
        </authorList>
    </citation>
    <scope>NUCLEOTIDE SEQUENCE</scope>
    <source>
        <strain evidence="10">M5</strain>
    </source>
</reference>
<accession>A0A8J2W486</accession>
<dbReference type="EMBL" id="CAKKLH010000146">
    <property type="protein sequence ID" value="CAH0104620.1"/>
    <property type="molecule type" value="Genomic_DNA"/>
</dbReference>
<protein>
    <recommendedName>
        <fullName evidence="9">GOST seven transmembrane domain-containing protein</fullName>
    </recommendedName>
</protein>